<reference evidence="1" key="2">
    <citation type="journal article" date="2015" name="Data Brief">
        <title>Shoot transcriptome of the giant reed, Arundo donax.</title>
        <authorList>
            <person name="Barrero R.A."/>
            <person name="Guerrero F.D."/>
            <person name="Moolhuijzen P."/>
            <person name="Goolsby J.A."/>
            <person name="Tidwell J."/>
            <person name="Bellgard S.E."/>
            <person name="Bellgard M.I."/>
        </authorList>
    </citation>
    <scope>NUCLEOTIDE SEQUENCE</scope>
    <source>
        <tissue evidence="1">Shoot tissue taken approximately 20 cm above the soil surface</tissue>
    </source>
</reference>
<protein>
    <submittedName>
        <fullName evidence="1">Uncharacterized protein</fullName>
    </submittedName>
</protein>
<dbReference type="EMBL" id="GBRH01168019">
    <property type="protein sequence ID" value="JAE29877.1"/>
    <property type="molecule type" value="Transcribed_RNA"/>
</dbReference>
<dbReference type="AlphaFoldDB" id="A0A0A9GZC5"/>
<accession>A0A0A9GZC5</accession>
<reference evidence="1" key="1">
    <citation type="submission" date="2014-09" db="EMBL/GenBank/DDBJ databases">
        <authorList>
            <person name="Magalhaes I.L.F."/>
            <person name="Oliveira U."/>
            <person name="Santos F.R."/>
            <person name="Vidigal T.H.D.A."/>
            <person name="Brescovit A.D."/>
            <person name="Santos A.J."/>
        </authorList>
    </citation>
    <scope>NUCLEOTIDE SEQUENCE</scope>
    <source>
        <tissue evidence="1">Shoot tissue taken approximately 20 cm above the soil surface</tissue>
    </source>
</reference>
<name>A0A0A9GZC5_ARUDO</name>
<sequence>MYVGSVWFLPYLFDLTKSGHALKNWPQFGPLQKLGMSKQIPASPFISCQIVGTFKGANKQLQEVGEPKPPIPSLISA</sequence>
<proteinExistence type="predicted"/>
<organism evidence="1">
    <name type="scientific">Arundo donax</name>
    <name type="common">Giant reed</name>
    <name type="synonym">Donax arundinaceus</name>
    <dbReference type="NCBI Taxonomy" id="35708"/>
    <lineage>
        <taxon>Eukaryota</taxon>
        <taxon>Viridiplantae</taxon>
        <taxon>Streptophyta</taxon>
        <taxon>Embryophyta</taxon>
        <taxon>Tracheophyta</taxon>
        <taxon>Spermatophyta</taxon>
        <taxon>Magnoliopsida</taxon>
        <taxon>Liliopsida</taxon>
        <taxon>Poales</taxon>
        <taxon>Poaceae</taxon>
        <taxon>PACMAD clade</taxon>
        <taxon>Arundinoideae</taxon>
        <taxon>Arundineae</taxon>
        <taxon>Arundo</taxon>
    </lineage>
</organism>
<evidence type="ECO:0000313" key="1">
    <source>
        <dbReference type="EMBL" id="JAE29877.1"/>
    </source>
</evidence>